<dbReference type="Proteomes" id="UP000034704">
    <property type="component" value="Unassembled WGS sequence"/>
</dbReference>
<evidence type="ECO:0000256" key="7">
    <source>
        <dbReference type="ARBA" id="ARBA00023136"/>
    </source>
</evidence>
<evidence type="ECO:0000256" key="4">
    <source>
        <dbReference type="ARBA" id="ARBA00022519"/>
    </source>
</evidence>
<evidence type="ECO:0000259" key="9">
    <source>
        <dbReference type="Pfam" id="PF00482"/>
    </source>
</evidence>
<feature type="transmembrane region" description="Helical" evidence="8">
    <location>
        <begin position="215"/>
        <end position="245"/>
    </location>
</feature>
<gene>
    <name evidence="10" type="ORF">UV12_C0002G0058</name>
</gene>
<keyword evidence="5 8" id="KW-0812">Transmembrane</keyword>
<dbReference type="PANTHER" id="PTHR30012">
    <property type="entry name" value="GENERAL SECRETION PATHWAY PROTEIN"/>
    <property type="match status" value="1"/>
</dbReference>
<dbReference type="PATRIC" id="fig|1618756.3.peg.175"/>
<dbReference type="PRINTS" id="PR00812">
    <property type="entry name" value="BCTERIALGSPF"/>
</dbReference>
<evidence type="ECO:0000256" key="1">
    <source>
        <dbReference type="ARBA" id="ARBA00004429"/>
    </source>
</evidence>
<dbReference type="PANTHER" id="PTHR30012:SF0">
    <property type="entry name" value="TYPE II SECRETION SYSTEM PROTEIN F-RELATED"/>
    <property type="match status" value="1"/>
</dbReference>
<comment type="caution">
    <text evidence="10">The sequence shown here is derived from an EMBL/GenBank/DDBJ whole genome shotgun (WGS) entry which is preliminary data.</text>
</comment>
<evidence type="ECO:0000256" key="8">
    <source>
        <dbReference type="SAM" id="Phobius"/>
    </source>
</evidence>
<evidence type="ECO:0000256" key="2">
    <source>
        <dbReference type="ARBA" id="ARBA00005745"/>
    </source>
</evidence>
<protein>
    <submittedName>
        <fullName evidence="10">Type IV pilus assembly protein PilC</fullName>
    </submittedName>
</protein>
<sequence>MAKFKYKVRELSGEDATGEVEGADRFTVAADLRSAGKTVISVEEVKTGLTFNINMDTINEKLSRVKVQELIVFAHNLSSMMKAGLSLSRGISIQERQTKNPALKKTLKTLIDEIGKGSTLSAGMAKFPKVFSPIFVSMVRAGEESGGLSESLLVIGDQLEKSYLLKKKIKGALIYPTVVIATLFIIGVLMFIYVVPTLAATFKELNTELPTSTKIIMWISDFLTNNLLLGIVGIIGIITAFIMLLRTKGGRRAFEKVSFRLPVVGDLVRQSNSARTARTLSSLLASGVDMVEAINITKDVLQNSYYKEVMNVAAESVQKGKPLSSSFMGNDIYPLLVGDMVEVGEETGKLSEMLLNLALFYENEVSEATKNMSTVIEPLLMVFIGGAVGFFAISMISPMYSVMSNI</sequence>
<dbReference type="InterPro" id="IPR003004">
    <property type="entry name" value="GspF/PilC"/>
</dbReference>
<comment type="subcellular location">
    <subcellularLocation>
        <location evidence="1">Cell inner membrane</location>
        <topology evidence="1">Multi-pass membrane protein</topology>
    </subcellularLocation>
</comment>
<accession>A0A0G0ZHS2</accession>
<proteinExistence type="inferred from homology"/>
<name>A0A0G0ZHS2_9BACT</name>
<evidence type="ECO:0000256" key="6">
    <source>
        <dbReference type="ARBA" id="ARBA00022989"/>
    </source>
</evidence>
<keyword evidence="6 8" id="KW-1133">Transmembrane helix</keyword>
<dbReference type="FunFam" id="1.20.81.30:FF:000001">
    <property type="entry name" value="Type II secretion system protein F"/>
    <property type="match status" value="2"/>
</dbReference>
<keyword evidence="4" id="KW-0997">Cell inner membrane</keyword>
<keyword evidence="3" id="KW-1003">Cell membrane</keyword>
<feature type="transmembrane region" description="Helical" evidence="8">
    <location>
        <begin position="172"/>
        <end position="195"/>
    </location>
</feature>
<reference evidence="10 11" key="1">
    <citation type="journal article" date="2015" name="Nature">
        <title>rRNA introns, odd ribosomes, and small enigmatic genomes across a large radiation of phyla.</title>
        <authorList>
            <person name="Brown C.T."/>
            <person name="Hug L.A."/>
            <person name="Thomas B.C."/>
            <person name="Sharon I."/>
            <person name="Castelle C.J."/>
            <person name="Singh A."/>
            <person name="Wilkins M.J."/>
            <person name="Williams K.H."/>
            <person name="Banfield J.F."/>
        </authorList>
    </citation>
    <scope>NUCLEOTIDE SEQUENCE [LARGE SCALE GENOMIC DNA]</scope>
</reference>
<keyword evidence="7 8" id="KW-0472">Membrane</keyword>
<comment type="similarity">
    <text evidence="2">Belongs to the GSP F family.</text>
</comment>
<evidence type="ECO:0000313" key="10">
    <source>
        <dbReference type="EMBL" id="KKS48209.1"/>
    </source>
</evidence>
<feature type="domain" description="Type II secretion system protein GspF" evidence="9">
    <location>
        <begin position="73"/>
        <end position="196"/>
    </location>
</feature>
<dbReference type="InterPro" id="IPR018076">
    <property type="entry name" value="T2SS_GspF_dom"/>
</dbReference>
<organism evidence="10 11">
    <name type="scientific">Candidatus Nomurabacteria bacterium GW2011_GWC2_42_20</name>
    <dbReference type="NCBI Taxonomy" id="1618756"/>
    <lineage>
        <taxon>Bacteria</taxon>
        <taxon>Candidatus Nomuraibacteriota</taxon>
    </lineage>
</organism>
<dbReference type="AlphaFoldDB" id="A0A0G0ZHS2"/>
<feature type="domain" description="Type II secretion system protein GspF" evidence="9">
    <location>
        <begin position="277"/>
        <end position="398"/>
    </location>
</feature>
<dbReference type="EMBL" id="LCDG01000002">
    <property type="protein sequence ID" value="KKS48209.1"/>
    <property type="molecule type" value="Genomic_DNA"/>
</dbReference>
<evidence type="ECO:0000313" key="11">
    <source>
        <dbReference type="Proteomes" id="UP000034704"/>
    </source>
</evidence>
<dbReference type="InterPro" id="IPR042094">
    <property type="entry name" value="T2SS_GspF_sf"/>
</dbReference>
<dbReference type="STRING" id="1618756.UV12_C0002G0058"/>
<evidence type="ECO:0000256" key="3">
    <source>
        <dbReference type="ARBA" id="ARBA00022475"/>
    </source>
</evidence>
<feature type="transmembrane region" description="Helical" evidence="8">
    <location>
        <begin position="379"/>
        <end position="400"/>
    </location>
</feature>
<dbReference type="Pfam" id="PF00482">
    <property type="entry name" value="T2SSF"/>
    <property type="match status" value="2"/>
</dbReference>
<evidence type="ECO:0000256" key="5">
    <source>
        <dbReference type="ARBA" id="ARBA00022692"/>
    </source>
</evidence>
<dbReference type="Gene3D" id="1.20.81.30">
    <property type="entry name" value="Type II secretion system (T2SS), domain F"/>
    <property type="match status" value="2"/>
</dbReference>
<dbReference type="GO" id="GO:0005886">
    <property type="term" value="C:plasma membrane"/>
    <property type="evidence" value="ECO:0007669"/>
    <property type="project" value="UniProtKB-SubCell"/>
</dbReference>